<dbReference type="GO" id="GO:0061542">
    <property type="term" value="F:3-demethylubiquinol 3-O-methyltransferase activity"/>
    <property type="evidence" value="ECO:0007669"/>
    <property type="project" value="UniProtKB-UniRule"/>
</dbReference>
<keyword evidence="4 5" id="KW-0949">S-adenosyl-L-methionine</keyword>
<evidence type="ECO:0000256" key="2">
    <source>
        <dbReference type="ARBA" id="ARBA00022679"/>
    </source>
</evidence>
<dbReference type="HAMAP" id="MF_00472">
    <property type="entry name" value="UbiG"/>
    <property type="match status" value="1"/>
</dbReference>
<dbReference type="SUPFAM" id="SSF53335">
    <property type="entry name" value="S-adenosyl-L-methionine-dependent methyltransferases"/>
    <property type="match status" value="1"/>
</dbReference>
<comment type="similarity">
    <text evidence="5">Belongs to the methyltransferase superfamily. UbiG/COQ3 family.</text>
</comment>
<dbReference type="GO" id="GO:0010420">
    <property type="term" value="F:polyprenyldihydroxybenzoate methyltransferase activity"/>
    <property type="evidence" value="ECO:0007669"/>
    <property type="project" value="InterPro"/>
</dbReference>
<proteinExistence type="inferred from homology"/>
<comment type="catalytic activity">
    <reaction evidence="5">
        <text>a 3-(all-trans-polyprenyl)benzene-1,2-diol + S-adenosyl-L-methionine = a 2-methoxy-6-(all-trans-polyprenyl)phenol + S-adenosyl-L-homocysteine + H(+)</text>
        <dbReference type="Rhea" id="RHEA:31411"/>
        <dbReference type="Rhea" id="RHEA-COMP:9550"/>
        <dbReference type="Rhea" id="RHEA-COMP:9551"/>
        <dbReference type="ChEBI" id="CHEBI:15378"/>
        <dbReference type="ChEBI" id="CHEBI:57856"/>
        <dbReference type="ChEBI" id="CHEBI:59789"/>
        <dbReference type="ChEBI" id="CHEBI:62729"/>
        <dbReference type="ChEBI" id="CHEBI:62731"/>
        <dbReference type="EC" id="2.1.1.222"/>
    </reaction>
</comment>
<comment type="catalytic activity">
    <reaction evidence="5">
        <text>a 3-demethylubiquinol + S-adenosyl-L-methionine = a ubiquinol + S-adenosyl-L-homocysteine + H(+)</text>
        <dbReference type="Rhea" id="RHEA:44380"/>
        <dbReference type="Rhea" id="RHEA-COMP:9566"/>
        <dbReference type="Rhea" id="RHEA-COMP:10914"/>
        <dbReference type="ChEBI" id="CHEBI:15378"/>
        <dbReference type="ChEBI" id="CHEBI:17976"/>
        <dbReference type="ChEBI" id="CHEBI:57856"/>
        <dbReference type="ChEBI" id="CHEBI:59789"/>
        <dbReference type="ChEBI" id="CHEBI:84422"/>
        <dbReference type="EC" id="2.1.1.64"/>
    </reaction>
</comment>
<dbReference type="RefSeq" id="WP_109037128.1">
    <property type="nucleotide sequence ID" value="NZ_CP029210.1"/>
</dbReference>
<gene>
    <name evidence="5" type="primary">ubiG</name>
    <name evidence="6" type="ORF">DEH84_12420</name>
</gene>
<keyword evidence="3 5" id="KW-0831">Ubiquinone biosynthesis</keyword>
<dbReference type="EC" id="2.1.1.222" evidence="5"/>
<dbReference type="AlphaFoldDB" id="A0A2U8FSU0"/>
<dbReference type="KEGG" id="aon:DEH84_12420"/>
<dbReference type="PANTHER" id="PTHR43464">
    <property type="entry name" value="METHYLTRANSFERASE"/>
    <property type="match status" value="1"/>
</dbReference>
<feature type="binding site" evidence="5">
    <location>
        <position position="36"/>
    </location>
    <ligand>
        <name>S-adenosyl-L-methionine</name>
        <dbReference type="ChEBI" id="CHEBI:59789"/>
    </ligand>
</feature>
<dbReference type="EC" id="2.1.1.64" evidence="5"/>
<accession>A0A2U8FSU0</accession>
<evidence type="ECO:0000313" key="7">
    <source>
        <dbReference type="Proteomes" id="UP000244892"/>
    </source>
</evidence>
<name>A0A2U8FSU0_9BURK</name>
<dbReference type="InterPro" id="IPR029063">
    <property type="entry name" value="SAM-dependent_MTases_sf"/>
</dbReference>
<dbReference type="Pfam" id="PF13489">
    <property type="entry name" value="Methyltransf_23"/>
    <property type="match status" value="1"/>
</dbReference>
<comment type="pathway">
    <text evidence="5">Cofactor biosynthesis; ubiquinone biosynthesis.</text>
</comment>
<dbReference type="NCBIfam" id="TIGR01983">
    <property type="entry name" value="UbiG"/>
    <property type="match status" value="1"/>
</dbReference>
<keyword evidence="1 5" id="KW-0489">Methyltransferase</keyword>
<comment type="function">
    <text evidence="5">O-methyltransferase that catalyzes the 2 O-methylation steps in the ubiquinone biosynthetic pathway.</text>
</comment>
<dbReference type="FunFam" id="3.40.50.150:FF:000028">
    <property type="entry name" value="Ubiquinone biosynthesis O-methyltransferase"/>
    <property type="match status" value="1"/>
</dbReference>
<dbReference type="InterPro" id="IPR010233">
    <property type="entry name" value="UbiG_MeTrfase"/>
</dbReference>
<dbReference type="UniPathway" id="UPA00232"/>
<keyword evidence="2 5" id="KW-0808">Transferase</keyword>
<organism evidence="6 7">
    <name type="scientific">Aquabacterium olei</name>
    <dbReference type="NCBI Taxonomy" id="1296669"/>
    <lineage>
        <taxon>Bacteria</taxon>
        <taxon>Pseudomonadati</taxon>
        <taxon>Pseudomonadota</taxon>
        <taxon>Betaproteobacteria</taxon>
        <taxon>Burkholderiales</taxon>
        <taxon>Aquabacterium</taxon>
    </lineage>
</organism>
<keyword evidence="7" id="KW-1185">Reference proteome</keyword>
<evidence type="ECO:0000313" key="6">
    <source>
        <dbReference type="EMBL" id="AWI54132.1"/>
    </source>
</evidence>
<feature type="binding site" evidence="5">
    <location>
        <position position="76"/>
    </location>
    <ligand>
        <name>S-adenosyl-L-methionine</name>
        <dbReference type="ChEBI" id="CHEBI:59789"/>
    </ligand>
</feature>
<dbReference type="Proteomes" id="UP000244892">
    <property type="component" value="Chromosome"/>
</dbReference>
<evidence type="ECO:0000256" key="3">
    <source>
        <dbReference type="ARBA" id="ARBA00022688"/>
    </source>
</evidence>
<dbReference type="CDD" id="cd02440">
    <property type="entry name" value="AdoMet_MTases"/>
    <property type="match status" value="1"/>
</dbReference>
<dbReference type="PANTHER" id="PTHR43464:SF19">
    <property type="entry name" value="UBIQUINONE BIOSYNTHESIS O-METHYLTRANSFERASE, MITOCHONDRIAL"/>
    <property type="match status" value="1"/>
</dbReference>
<dbReference type="Gene3D" id="3.40.50.150">
    <property type="entry name" value="Vaccinia Virus protein VP39"/>
    <property type="match status" value="1"/>
</dbReference>
<dbReference type="OrthoDB" id="9801538at2"/>
<feature type="binding site" evidence="5">
    <location>
        <position position="121"/>
    </location>
    <ligand>
        <name>S-adenosyl-L-methionine</name>
        <dbReference type="ChEBI" id="CHEBI:59789"/>
    </ligand>
</feature>
<dbReference type="GO" id="GO:0102208">
    <property type="term" value="F:2-polyprenyl-6-hydroxyphenol methylase activity"/>
    <property type="evidence" value="ECO:0007669"/>
    <property type="project" value="UniProtKB-EC"/>
</dbReference>
<feature type="binding site" evidence="5">
    <location>
        <position position="55"/>
    </location>
    <ligand>
        <name>S-adenosyl-L-methionine</name>
        <dbReference type="ChEBI" id="CHEBI:59789"/>
    </ligand>
</feature>
<evidence type="ECO:0000256" key="5">
    <source>
        <dbReference type="HAMAP-Rule" id="MF_00472"/>
    </source>
</evidence>
<dbReference type="GO" id="GO:0032259">
    <property type="term" value="P:methylation"/>
    <property type="evidence" value="ECO:0007669"/>
    <property type="project" value="UniProtKB-KW"/>
</dbReference>
<protein>
    <recommendedName>
        <fullName evidence="5">Ubiquinone biosynthesis O-methyltransferase</fullName>
    </recommendedName>
    <alternativeName>
        <fullName evidence="5">2-polyprenyl-6-hydroxyphenol methylase</fullName>
        <ecNumber evidence="5">2.1.1.222</ecNumber>
    </alternativeName>
    <alternativeName>
        <fullName evidence="5">3-demethylubiquinone 3-O-methyltransferase</fullName>
        <ecNumber evidence="5">2.1.1.64</ecNumber>
    </alternativeName>
</protein>
<dbReference type="EMBL" id="CP029210">
    <property type="protein sequence ID" value="AWI54132.1"/>
    <property type="molecule type" value="Genomic_DNA"/>
</dbReference>
<reference evidence="6 7" key="1">
    <citation type="submission" date="2018-05" db="EMBL/GenBank/DDBJ databases">
        <title>complete genome sequence of Aquabacterium olei NBRC 110486.</title>
        <authorList>
            <person name="Tang B."/>
            <person name="Chang J."/>
            <person name="Zhang L."/>
            <person name="Yang H."/>
        </authorList>
    </citation>
    <scope>NUCLEOTIDE SEQUENCE [LARGE SCALE GENOMIC DNA]</scope>
    <source>
        <strain evidence="6 7">NBRC 110486</strain>
    </source>
</reference>
<evidence type="ECO:0000256" key="1">
    <source>
        <dbReference type="ARBA" id="ARBA00022603"/>
    </source>
</evidence>
<sequence length="234" mass="25933">MTNADPQELAKFSDLAHKWWDPESEFRPLHQINPLRLDWIDQLASIKGKTVVDVGCGGGILAESMARRGAEVLGIDLADRPLKVAMLHAMEAGVANVSYRAVAAEALAAEQPGHFDVVTCMEMLEHVPDPSAVVRACAQMAKPGGWVFFSTLNRNPKSYLFAILGAEYVLKLLPKGTHEFSRFIRPAELSRWIREAGLDHREFKGMGYNPLTRIYSLNQDTSVNYLVACRKPAA</sequence>
<evidence type="ECO:0000256" key="4">
    <source>
        <dbReference type="ARBA" id="ARBA00022691"/>
    </source>
</evidence>